<protein>
    <submittedName>
        <fullName evidence="3">YqaJ viral recombinase family protein</fullName>
    </submittedName>
</protein>
<dbReference type="Gene3D" id="3.90.320.10">
    <property type="match status" value="1"/>
</dbReference>
<dbReference type="RefSeq" id="WP_180570967.1">
    <property type="nucleotide sequence ID" value="NZ_JACCKB010000056.1"/>
</dbReference>
<comment type="caution">
    <text evidence="3">The sequence shown here is derived from an EMBL/GenBank/DDBJ whole genome shotgun (WGS) entry which is preliminary data.</text>
</comment>
<dbReference type="InterPro" id="IPR051703">
    <property type="entry name" value="NF-kappa-B_Signaling_Reg"/>
</dbReference>
<feature type="domain" description="YqaJ viral recombinase" evidence="2">
    <location>
        <begin position="30"/>
        <end position="173"/>
    </location>
</feature>
<gene>
    <name evidence="3" type="ORF">H0A36_23380</name>
</gene>
<dbReference type="InterPro" id="IPR019080">
    <property type="entry name" value="YqaJ_viral_recombinase"/>
</dbReference>
<keyword evidence="4" id="KW-1185">Reference proteome</keyword>
<dbReference type="NCBIfam" id="TIGR03033">
    <property type="entry name" value="phage_rel_nuc"/>
    <property type="match status" value="1"/>
</dbReference>
<dbReference type="PANTHER" id="PTHR46609">
    <property type="entry name" value="EXONUCLEASE, PHAGE-TYPE/RECB, C-TERMINAL DOMAIN-CONTAINING PROTEIN"/>
    <property type="match status" value="1"/>
</dbReference>
<accession>A0A853IMF2</accession>
<dbReference type="Pfam" id="PF09588">
    <property type="entry name" value="YqaJ"/>
    <property type="match status" value="1"/>
</dbReference>
<organism evidence="3 4">
    <name type="scientific">Spartinivicinus marinus</name>
    <dbReference type="NCBI Taxonomy" id="2994442"/>
    <lineage>
        <taxon>Bacteria</taxon>
        <taxon>Pseudomonadati</taxon>
        <taxon>Pseudomonadota</taxon>
        <taxon>Gammaproteobacteria</taxon>
        <taxon>Oceanospirillales</taxon>
        <taxon>Zooshikellaceae</taxon>
        <taxon>Spartinivicinus</taxon>
    </lineage>
</organism>
<evidence type="ECO:0000313" key="4">
    <source>
        <dbReference type="Proteomes" id="UP000569732"/>
    </source>
</evidence>
<evidence type="ECO:0000259" key="2">
    <source>
        <dbReference type="Pfam" id="PF09588"/>
    </source>
</evidence>
<evidence type="ECO:0000313" key="3">
    <source>
        <dbReference type="EMBL" id="NYZ68966.1"/>
    </source>
</evidence>
<dbReference type="SUPFAM" id="SSF52980">
    <property type="entry name" value="Restriction endonuclease-like"/>
    <property type="match status" value="1"/>
</dbReference>
<feature type="coiled-coil region" evidence="1">
    <location>
        <begin position="249"/>
        <end position="276"/>
    </location>
</feature>
<reference evidence="3 4" key="1">
    <citation type="submission" date="2020-07" db="EMBL/GenBank/DDBJ databases">
        <title>Endozoicomonas sp. nov., isolated from sediment.</title>
        <authorList>
            <person name="Gu T."/>
        </authorList>
    </citation>
    <scope>NUCLEOTIDE SEQUENCE [LARGE SCALE GENOMIC DNA]</scope>
    <source>
        <strain evidence="3 4">SM1973</strain>
    </source>
</reference>
<dbReference type="PANTHER" id="PTHR46609:SF6">
    <property type="entry name" value="EXONUCLEASE, PHAGE-TYPE_RECB, C-TERMINAL DOMAIN-CONTAINING PROTEIN-RELATED"/>
    <property type="match status" value="1"/>
</dbReference>
<proteinExistence type="predicted"/>
<dbReference type="InterPro" id="IPR011604">
    <property type="entry name" value="PDDEXK-like_dom_sf"/>
</dbReference>
<dbReference type="Proteomes" id="UP000569732">
    <property type="component" value="Unassembled WGS sequence"/>
</dbReference>
<dbReference type="EMBL" id="JACCKB010000056">
    <property type="protein sequence ID" value="NYZ68966.1"/>
    <property type="molecule type" value="Genomic_DNA"/>
</dbReference>
<dbReference type="InterPro" id="IPR011335">
    <property type="entry name" value="Restrct_endonuc-II-like"/>
</dbReference>
<dbReference type="InterPro" id="IPR017482">
    <property type="entry name" value="Lambda-type_endonuclease"/>
</dbReference>
<dbReference type="AlphaFoldDB" id="A0A853IMF2"/>
<evidence type="ECO:0000256" key="1">
    <source>
        <dbReference type="SAM" id="Coils"/>
    </source>
</evidence>
<name>A0A853IMF2_9GAMM</name>
<sequence length="333" mass="37944">MDIDAKIHNEYVTNLAAQHNVAEMSEEEAWHFNRRMGMGGSDIGAILGLNPYKTPLQVWKEKVGEVGPDQAGEAAYWGTQLEPVVAQEYTKRTGHKIQRINRVIHHADMPWMAANIDRIIWQNGKAPVVKNKIRSKHLLECKTASPFAKEWGEENTDEIPHSYWLQCTWYLATLNADICDVALLKGGQQYLQYRVERNPQVETMMIERARQFWVDHVIAGVPPEPTALNEVNEFFKKDNGQSVLADHETQVSIEKLKELKSKIKALEKLADVHETKIKKCLGEAANLIDNHGNKIATWKAQNSNRFDGKGFKAAHPALAKKFMKQNQSRVFRL</sequence>
<keyword evidence="1" id="KW-0175">Coiled coil</keyword>